<dbReference type="CDD" id="cd08955">
    <property type="entry name" value="KR_2_FAS_SDR_x"/>
    <property type="match status" value="1"/>
</dbReference>
<dbReference type="PROSITE" id="PS52019">
    <property type="entry name" value="PKS_MFAS_DH"/>
    <property type="match status" value="1"/>
</dbReference>
<feature type="domain" description="PKS/mFAS DH" evidence="10">
    <location>
        <begin position="913"/>
        <end position="1199"/>
    </location>
</feature>
<evidence type="ECO:0000313" key="11">
    <source>
        <dbReference type="EMBL" id="QCP68967.1"/>
    </source>
</evidence>
<dbReference type="Gene3D" id="3.10.129.110">
    <property type="entry name" value="Polyketide synthase dehydratase"/>
    <property type="match status" value="1"/>
</dbReference>
<dbReference type="InterPro" id="IPR036291">
    <property type="entry name" value="NAD(P)-bd_dom_sf"/>
</dbReference>
<keyword evidence="6" id="KW-0511">Multifunctional enzyme</keyword>
<feature type="region of interest" description="N-terminal hotdog fold" evidence="7">
    <location>
        <begin position="913"/>
        <end position="1040"/>
    </location>
</feature>
<feature type="region of interest" description="C-terminal hotdog fold" evidence="7">
    <location>
        <begin position="1053"/>
        <end position="1199"/>
    </location>
</feature>
<keyword evidence="3" id="KW-0808">Transferase</keyword>
<dbReference type="SMART" id="SM00827">
    <property type="entry name" value="PKS_AT"/>
    <property type="match status" value="1"/>
</dbReference>
<dbReference type="Pfam" id="PF08659">
    <property type="entry name" value="KR"/>
    <property type="match status" value="1"/>
</dbReference>
<dbReference type="GO" id="GO:0031177">
    <property type="term" value="F:phosphopantetheine binding"/>
    <property type="evidence" value="ECO:0007669"/>
    <property type="project" value="InterPro"/>
</dbReference>
<dbReference type="PROSITE" id="PS00606">
    <property type="entry name" value="KS3_1"/>
    <property type="match status" value="1"/>
</dbReference>
<evidence type="ECO:0000256" key="2">
    <source>
        <dbReference type="ARBA" id="ARBA00022553"/>
    </source>
</evidence>
<dbReference type="SUPFAM" id="SSF53335">
    <property type="entry name" value="S-adenosyl-L-methionine-dependent methyltransferases"/>
    <property type="match status" value="1"/>
</dbReference>
<dbReference type="InterPro" id="IPR013968">
    <property type="entry name" value="PKS_KR"/>
</dbReference>
<dbReference type="InterPro" id="IPR050091">
    <property type="entry name" value="PKS_NRPS_Biosynth_Enz"/>
</dbReference>
<dbReference type="InterPro" id="IPR016036">
    <property type="entry name" value="Malonyl_transacylase_ACP-bd"/>
</dbReference>
<dbReference type="PROSITE" id="PS00012">
    <property type="entry name" value="PHOSPHOPANTETHEINE"/>
    <property type="match status" value="1"/>
</dbReference>
<dbReference type="FunFam" id="1.10.1200.10:FF:000007">
    <property type="entry name" value="Probable polyketide synthase pks17"/>
    <property type="match status" value="1"/>
</dbReference>
<dbReference type="InterPro" id="IPR014030">
    <property type="entry name" value="Ketoacyl_synth_N"/>
</dbReference>
<dbReference type="Gene3D" id="3.40.50.720">
    <property type="entry name" value="NAD(P)-binding Rossmann-like Domain"/>
    <property type="match status" value="1"/>
</dbReference>
<dbReference type="Pfam" id="PF21089">
    <property type="entry name" value="PKS_DH_N"/>
    <property type="match status" value="1"/>
</dbReference>
<dbReference type="Pfam" id="PF08242">
    <property type="entry name" value="Methyltransf_12"/>
    <property type="match status" value="1"/>
</dbReference>
<dbReference type="InterPro" id="IPR057326">
    <property type="entry name" value="KR_dom"/>
</dbReference>
<dbReference type="SUPFAM" id="SSF55048">
    <property type="entry name" value="Probable ACP-binding domain of malonyl-CoA ACP transacylase"/>
    <property type="match status" value="1"/>
</dbReference>
<dbReference type="CDD" id="cd00833">
    <property type="entry name" value="PKS"/>
    <property type="match status" value="1"/>
</dbReference>
<dbReference type="GO" id="GO:0005886">
    <property type="term" value="C:plasma membrane"/>
    <property type="evidence" value="ECO:0007669"/>
    <property type="project" value="TreeGrafter"/>
</dbReference>
<proteinExistence type="predicted"/>
<dbReference type="SUPFAM" id="SSF47336">
    <property type="entry name" value="ACP-like"/>
    <property type="match status" value="1"/>
</dbReference>
<dbReference type="InterPro" id="IPR006162">
    <property type="entry name" value="Ppantetheine_attach_site"/>
</dbReference>
<dbReference type="InterPro" id="IPR049490">
    <property type="entry name" value="C883_1060-like_KR_N"/>
</dbReference>
<dbReference type="SMART" id="SM01294">
    <property type="entry name" value="PKS_PP_betabranch"/>
    <property type="match status" value="1"/>
</dbReference>
<dbReference type="InterPro" id="IPR029063">
    <property type="entry name" value="SAM-dependent_MTases_sf"/>
</dbReference>
<dbReference type="GO" id="GO:0005737">
    <property type="term" value="C:cytoplasm"/>
    <property type="evidence" value="ECO:0007669"/>
    <property type="project" value="TreeGrafter"/>
</dbReference>
<dbReference type="InterPro" id="IPR049900">
    <property type="entry name" value="PKS_mFAS_DH"/>
</dbReference>
<dbReference type="FunFam" id="3.40.47.10:FF:000042">
    <property type="entry name" value="Polyketide synthase Pks13"/>
    <property type="match status" value="1"/>
</dbReference>
<dbReference type="SUPFAM" id="SSF52151">
    <property type="entry name" value="FabD/lysophospholipase-like"/>
    <property type="match status" value="1"/>
</dbReference>
<dbReference type="Pfam" id="PF00109">
    <property type="entry name" value="ketoacyl-synt"/>
    <property type="match status" value="1"/>
</dbReference>
<feature type="domain" description="Ketosynthase family 3 (KS3)" evidence="9">
    <location>
        <begin position="12"/>
        <end position="439"/>
    </location>
</feature>
<evidence type="ECO:0000256" key="4">
    <source>
        <dbReference type="ARBA" id="ARBA00022832"/>
    </source>
</evidence>
<dbReference type="PANTHER" id="PTHR43775:SF51">
    <property type="entry name" value="INACTIVE PHENOLPHTHIOCEROL SYNTHESIS POLYKETIDE SYNTHASE TYPE I PKS1-RELATED"/>
    <property type="match status" value="1"/>
</dbReference>
<dbReference type="Pfam" id="PF14765">
    <property type="entry name" value="PS-DH"/>
    <property type="match status" value="1"/>
</dbReference>
<evidence type="ECO:0000256" key="6">
    <source>
        <dbReference type="ARBA" id="ARBA00023268"/>
    </source>
</evidence>
<dbReference type="Pfam" id="PF22621">
    <property type="entry name" value="CurL-like_PKS_C"/>
    <property type="match status" value="1"/>
</dbReference>
<dbReference type="SUPFAM" id="SSF51735">
    <property type="entry name" value="NAD(P)-binding Rossmann-fold domains"/>
    <property type="match status" value="2"/>
</dbReference>
<dbReference type="Gene3D" id="3.40.47.10">
    <property type="match status" value="1"/>
</dbReference>
<evidence type="ECO:0000256" key="3">
    <source>
        <dbReference type="ARBA" id="ARBA00022679"/>
    </source>
</evidence>
<organism evidence="11">
    <name type="scientific">Moorena producens ASI16Jul14-2</name>
    <dbReference type="NCBI Taxonomy" id="2546228"/>
    <lineage>
        <taxon>Bacteria</taxon>
        <taxon>Bacillati</taxon>
        <taxon>Cyanobacteriota</taxon>
        <taxon>Cyanophyceae</taxon>
        <taxon>Coleofasciculales</taxon>
        <taxon>Coleofasciculaceae</taxon>
        <taxon>Moorena</taxon>
    </lineage>
</organism>
<dbReference type="PROSITE" id="PS50075">
    <property type="entry name" value="CARRIER"/>
    <property type="match status" value="1"/>
</dbReference>
<dbReference type="InterPro" id="IPR001227">
    <property type="entry name" value="Ac_transferase_dom_sf"/>
</dbReference>
<dbReference type="InterPro" id="IPR014043">
    <property type="entry name" value="Acyl_transferase_dom"/>
</dbReference>
<dbReference type="InterPro" id="IPR014031">
    <property type="entry name" value="Ketoacyl_synth_C"/>
</dbReference>
<evidence type="ECO:0000256" key="5">
    <source>
        <dbReference type="ARBA" id="ARBA00023098"/>
    </source>
</evidence>
<dbReference type="InterPro" id="IPR020807">
    <property type="entry name" value="PKS_DH"/>
</dbReference>
<name>A0A4P8JAK3_9CYAN</name>
<keyword evidence="1" id="KW-0596">Phosphopantetheine</keyword>
<dbReference type="InterPro" id="IPR020806">
    <property type="entry name" value="PKS_PP-bd"/>
</dbReference>
<dbReference type="InterPro" id="IPR018201">
    <property type="entry name" value="Ketoacyl_synth_AS"/>
</dbReference>
<reference evidence="11" key="1">
    <citation type="journal article" date="2019" name="Angew. Chem. Int. Ed. Engl.">
        <title>Nature's Combinatorial Biosynthesis Produces Vatiamides A-F.</title>
        <authorList>
            <person name="Moss N.A."/>
            <person name="Seiler G."/>
            <person name="Leao T.F."/>
            <person name="Castro-Falcon G."/>
            <person name="Gerwick L."/>
            <person name="Hughes C.C."/>
            <person name="Gerwick W.H."/>
        </authorList>
    </citation>
    <scope>NUCLEOTIDE SEQUENCE</scope>
    <source>
        <strain evidence="11">ASI16Jul14-2</strain>
    </source>
</reference>
<dbReference type="SUPFAM" id="SSF53901">
    <property type="entry name" value="Thiolase-like"/>
    <property type="match status" value="1"/>
</dbReference>
<evidence type="ECO:0000259" key="10">
    <source>
        <dbReference type="PROSITE" id="PS52019"/>
    </source>
</evidence>
<dbReference type="Gene3D" id="3.40.366.10">
    <property type="entry name" value="Malonyl-Coenzyme A Acyl Carrier Protein, domain 2"/>
    <property type="match status" value="1"/>
</dbReference>
<evidence type="ECO:0000256" key="7">
    <source>
        <dbReference type="PROSITE-ProRule" id="PRU01363"/>
    </source>
</evidence>
<dbReference type="SMART" id="SM00826">
    <property type="entry name" value="PKS_DH"/>
    <property type="match status" value="1"/>
</dbReference>
<dbReference type="InterPro" id="IPR049551">
    <property type="entry name" value="PKS_DH_C"/>
</dbReference>
<dbReference type="GO" id="GO:0004312">
    <property type="term" value="F:fatty acid synthase activity"/>
    <property type="evidence" value="ECO:0007669"/>
    <property type="project" value="TreeGrafter"/>
</dbReference>
<evidence type="ECO:0000256" key="1">
    <source>
        <dbReference type="ARBA" id="ARBA00022450"/>
    </source>
</evidence>
<dbReference type="Pfam" id="PF21394">
    <property type="entry name" value="Beta-ketacyl_N"/>
    <property type="match status" value="1"/>
</dbReference>
<dbReference type="InterPro" id="IPR036736">
    <property type="entry name" value="ACP-like_sf"/>
</dbReference>
<dbReference type="PANTHER" id="PTHR43775">
    <property type="entry name" value="FATTY ACID SYNTHASE"/>
    <property type="match status" value="1"/>
</dbReference>
<dbReference type="InterPro" id="IPR049552">
    <property type="entry name" value="PKS_DH_N"/>
</dbReference>
<dbReference type="InterPro" id="IPR016039">
    <property type="entry name" value="Thiolase-like"/>
</dbReference>
<dbReference type="GO" id="GO:0071770">
    <property type="term" value="P:DIM/DIP cell wall layer assembly"/>
    <property type="evidence" value="ECO:0007669"/>
    <property type="project" value="TreeGrafter"/>
</dbReference>
<keyword evidence="5" id="KW-0443">Lipid metabolism</keyword>
<feature type="active site" description="Proton acceptor; for dehydratase activity" evidence="7">
    <location>
        <position position="944"/>
    </location>
</feature>
<protein>
    <submittedName>
        <fullName evidence="11">VatT</fullName>
    </submittedName>
</protein>
<dbReference type="CDD" id="cd02440">
    <property type="entry name" value="AdoMet_MTases"/>
    <property type="match status" value="1"/>
</dbReference>
<evidence type="ECO:0000259" key="8">
    <source>
        <dbReference type="PROSITE" id="PS50075"/>
    </source>
</evidence>
<dbReference type="Gene3D" id="1.10.1200.10">
    <property type="entry name" value="ACP-like"/>
    <property type="match status" value="1"/>
</dbReference>
<dbReference type="SMART" id="SM00825">
    <property type="entry name" value="PKS_KS"/>
    <property type="match status" value="1"/>
</dbReference>
<dbReference type="Pfam" id="PF02801">
    <property type="entry name" value="Ketoacyl-synt_C"/>
    <property type="match status" value="1"/>
</dbReference>
<dbReference type="FunFam" id="3.40.366.10:FF:000002">
    <property type="entry name" value="Probable polyketide synthase 2"/>
    <property type="match status" value="1"/>
</dbReference>
<dbReference type="Pfam" id="PF00698">
    <property type="entry name" value="Acyl_transf_1"/>
    <property type="match status" value="1"/>
</dbReference>
<dbReference type="PROSITE" id="PS52004">
    <property type="entry name" value="KS3_2"/>
    <property type="match status" value="1"/>
</dbReference>
<sequence length="2260" mass="249443">MNQQDEENLVDELGLAVIAMSGRFPQAEDTNQFWQNLKDGVESISFFSEQELLKSGVKAELLDNPNYVKARAVMSDIDLFDANFFGYSPKEAEEMDPQQRLFLECAWETIERGGYNPDTYEGLIGVYAGVGMNDYLLRNLYPNHDPDNPVNSYQLMISSDKDFLATRVAYKLNLRGPAVNVQTACSTSLVAVHMACQSLLNGECDLALAGGVSIHIPQKAGHLYREGMILSPDGHCRTFDAKAKGTIPGDGVGIVLLKRLNNAIADGDSIQAIIKGSAINNDGSLKVGYTAPSIEGQAAVISEAHAVAGVDPETISYIEAHGTGTELGDPVEIAALTQAFQYSTQNKGFCAIGSLKSNIGHLDAAAGVAGLIKTILALKHKLLPPTLHFEQPNPKIDFVNSPLYVNTTLSEWKTNGTPRRAGVSSFGIGGTNAHVILEEAPEPIKKENSPERPVHLLTLSAKTPKALTQLVSRYHNYFETHQESAIADICYTANTGRAHFNHRLAVIASNQQELLEKLKTHQATEPVTEIFSGEVPGTRIAQVAFLFTGQGSQYVNMGRQLYETQPVFRQGIDECSQILESYLEKSLLEVIYPQNPEDIETSSLLDQTGYTQPALFAIEYALAQLWQSWGIKPDVVMGHSVGEYVAATVAGVFSLEDGLKLIAMRGQLMQKLPAGGKMVSVMASESKVRHLIIPYQERIATAAINGPESIVISGEVEAIDTIVNNLKLAGIKTKELQVSHAFHSPLMEPMLAEFEAVAKEITYSKPRISLISNITGSIADDSIATAKYWINHILQPVKFAQSMESLHQQGYKLFLEIGPKPILLGMGRQCLPEEVGVWLPSLRPGVEEWQQMLSSLGQLYVQGAKIDWLKFDQNYSRQKVALPTYPFQRKRYWLDPNNSFLKKQHWLSGKTIHPLLGKRLNCAGDQQIFQSLLGEDSPAYLSHHRVFNQALFPTTAYLEMAQAAGNYRFKTPNSVVEDLIIQQGFILPAGELISAQTIITPSDNQSYQFQIFSQQEQHNQEEPEWILHATGKIRTAQTDTIPTKVDLEKYLCSQSIEVKQHYQQYRQFGIDYGSSFQGIERLWSGENQALAEIKLPEELIAQTTDYQFHPALLDAALQLIGHVLPEVDSDQTYLPVGVEQFKVYRSPGLSLWAYASVVMPVVDSKESLTTQVTLVSPDGEIVATVKGLQVKLATQETLLRTEVESITNWLYEVEWRTKGILGRLLPPDFLLKPLEVEQKLTPSLTEVVTQVDNVRTSEIARSLEELSVDYIVQALGSMGWSYQPTESFDLEAVVQRLGIVPSQRRLFQRLLKILVEVGILKYNQQQWQVHKTLEKVNPTQQSQSLLSQYPEEAASLTLLDRCASQLGGVLRGAIDPLELVFPQGDLTTATQLYQDSSVTRVMNTIVQKTITQAIEKLPPSRGIRLLEIGAGTGGTTSYVLPHLNPNQTEYIFTDIGALFTSKAQEKFQDYRFVGYQTLDIEVDPTSQGFESHQYDVIIATNVFHATTSIKQTLSHVRQLLAPGGILVLSEATARSRLLDLIFGLLEGWWRFSDYELRPDYPLLSRQQWKEVLSETGFTQVVTLPEVEGMAEVLSEQTVIVAQSATTTNEQTKETPKGWLILADTQGIAQQLASQLRSAGEVCTLVFAGESYQQLAPEEFTINPHNPEEFEQLIEAVATKSPSLSGVVQCWTTEAGIGKTISSLELKNLSQLGCGTTLSLVQALVKAKLSQSPRLWLVTNGAQPVPSNHPVVPGVAQSTLWGMGKVIGLEHPELNCVRIDLDPQQTIEIQGNTLFQEIWSEDREDQVAWRGDGRYVARLVASPHQQAISQQQQLLSQPSTQKADATTQKPLSFREDACYLITGGMGGLGLLVARWMVDKGAKHLVLLGRCSPDDATSQKITELEMAGASVVVEKADMSDPELMTRVVHKIEQSNIPLAGVIHSAEMLSDGVLQNQIWSSFEQVMAPKVQGTWHLHQLTQNQPLDFFVLFSSAASLLGSPGQGNHSAANGFLDGLAHYRRGMGLPGLSIHWGPVAQVGEAAERGVDMRASEQGMSVLSPTQVLQSLELLMSGSDIEVGVVPIDWSAWQERVAQWSFLADWQETIQTTSEISKSEFLLKLEATAANERRSLLVAHVRSQLALLLGINHPESIALETGFFDLGMDSLTSVELRNKLQTSLDCSLPSSLAFDYPNIQSLTDYLEKIIILASDDTGAESETSEVMLDGNSFELEISKNRFSEISLLSEDEMDIEVAQAVSKLEQLL</sequence>
<dbReference type="Gene3D" id="3.30.70.3290">
    <property type="match status" value="1"/>
</dbReference>
<dbReference type="InterPro" id="IPR042104">
    <property type="entry name" value="PKS_dehydratase_sf"/>
</dbReference>
<dbReference type="InterPro" id="IPR016035">
    <property type="entry name" value="Acyl_Trfase/lysoPLipase"/>
</dbReference>
<dbReference type="InterPro" id="IPR020841">
    <property type="entry name" value="PKS_Beta-ketoAc_synthase_dom"/>
</dbReference>
<keyword evidence="2" id="KW-0597">Phosphoprotein</keyword>
<dbReference type="SMART" id="SM00823">
    <property type="entry name" value="PKS_PP"/>
    <property type="match status" value="1"/>
</dbReference>
<feature type="domain" description="Carrier" evidence="8">
    <location>
        <begin position="2127"/>
        <end position="2202"/>
    </location>
</feature>
<accession>A0A4P8JAK3</accession>
<dbReference type="InterPro" id="IPR013217">
    <property type="entry name" value="Methyltransf_12"/>
</dbReference>
<dbReference type="SMART" id="SM00822">
    <property type="entry name" value="PKS_KR"/>
    <property type="match status" value="1"/>
</dbReference>
<dbReference type="InterPro" id="IPR009081">
    <property type="entry name" value="PP-bd_ACP"/>
</dbReference>
<evidence type="ECO:0000259" key="9">
    <source>
        <dbReference type="PROSITE" id="PS52004"/>
    </source>
</evidence>
<dbReference type="GO" id="GO:0004315">
    <property type="term" value="F:3-oxoacyl-[acyl-carrier-protein] synthase activity"/>
    <property type="evidence" value="ECO:0007669"/>
    <property type="project" value="InterPro"/>
</dbReference>
<keyword evidence="4" id="KW-0276">Fatty acid metabolism</keyword>
<dbReference type="GO" id="GO:0006633">
    <property type="term" value="P:fatty acid biosynthetic process"/>
    <property type="evidence" value="ECO:0007669"/>
    <property type="project" value="InterPro"/>
</dbReference>
<dbReference type="Pfam" id="PF00550">
    <property type="entry name" value="PP-binding"/>
    <property type="match status" value="1"/>
</dbReference>
<dbReference type="EMBL" id="MK618714">
    <property type="protein sequence ID" value="QCP68967.1"/>
    <property type="molecule type" value="Genomic_DNA"/>
</dbReference>
<feature type="active site" description="Proton donor; for dehydratase activity" evidence="7">
    <location>
        <position position="1114"/>
    </location>
</feature>
<dbReference type="Gene3D" id="3.40.50.150">
    <property type="entry name" value="Vaccinia Virus protein VP39"/>
    <property type="match status" value="1"/>
</dbReference>